<feature type="region of interest" description="Disordered" evidence="1">
    <location>
        <begin position="416"/>
        <end position="650"/>
    </location>
</feature>
<dbReference type="Pfam" id="PF26635">
    <property type="entry name" value="DUF8208"/>
    <property type="match status" value="1"/>
</dbReference>
<feature type="compositionally biased region" description="Polar residues" evidence="1">
    <location>
        <begin position="586"/>
        <end position="602"/>
    </location>
</feature>
<feature type="compositionally biased region" description="Basic and acidic residues" evidence="1">
    <location>
        <begin position="454"/>
        <end position="463"/>
    </location>
</feature>
<reference evidence="4" key="1">
    <citation type="submission" date="2023-08" db="EMBL/GenBank/DDBJ databases">
        <title>Genomic characterization of piscicolin 126 produced by Carnobacterium maltaromaticum CM22 strain isolated from salmon (Salmo salar).</title>
        <authorList>
            <person name="Gonzalez-Gragera E."/>
            <person name="Garcia-Lopez J.D."/>
            <person name="Teso-Perez C."/>
            <person name="Gimenez-Hernandez I."/>
            <person name="Peralta-Sanchez J.M."/>
            <person name="Valdivia E."/>
            <person name="Montalban-Lopez M."/>
            <person name="Martin-Platero A.M."/>
            <person name="Banos A."/>
            <person name="Martinez-Bueno M."/>
        </authorList>
    </citation>
    <scope>NUCLEOTIDE SEQUENCE</scope>
    <source>
        <strain evidence="4">CM22</strain>
    </source>
</reference>
<dbReference type="InterPro" id="IPR058066">
    <property type="entry name" value="pXO2-14_N"/>
</dbReference>
<feature type="transmembrane region" description="Helical" evidence="2">
    <location>
        <begin position="22"/>
        <end position="42"/>
    </location>
</feature>
<evidence type="ECO:0000256" key="1">
    <source>
        <dbReference type="SAM" id="MobiDB-lite"/>
    </source>
</evidence>
<proteinExistence type="predicted"/>
<evidence type="ECO:0000313" key="5">
    <source>
        <dbReference type="Proteomes" id="UP001290462"/>
    </source>
</evidence>
<dbReference type="EMBL" id="JAVBVO010000024">
    <property type="protein sequence ID" value="MDZ5760601.1"/>
    <property type="molecule type" value="Genomic_DNA"/>
</dbReference>
<feature type="transmembrane region" description="Helical" evidence="2">
    <location>
        <begin position="123"/>
        <end position="143"/>
    </location>
</feature>
<dbReference type="InterPro" id="IPR058521">
    <property type="entry name" value="DUF8208"/>
</dbReference>
<evidence type="ECO:0000256" key="2">
    <source>
        <dbReference type="SAM" id="Phobius"/>
    </source>
</evidence>
<feature type="transmembrane region" description="Helical" evidence="2">
    <location>
        <begin position="339"/>
        <end position="362"/>
    </location>
</feature>
<evidence type="ECO:0000259" key="3">
    <source>
        <dbReference type="Pfam" id="PF26635"/>
    </source>
</evidence>
<keyword evidence="2" id="KW-1133">Transmembrane helix</keyword>
<organism evidence="4 5">
    <name type="scientific">Carnobacterium maltaromaticum</name>
    <name type="common">Carnobacterium piscicola</name>
    <dbReference type="NCBI Taxonomy" id="2751"/>
    <lineage>
        <taxon>Bacteria</taxon>
        <taxon>Bacillati</taxon>
        <taxon>Bacillota</taxon>
        <taxon>Bacilli</taxon>
        <taxon>Lactobacillales</taxon>
        <taxon>Carnobacteriaceae</taxon>
        <taxon>Carnobacterium</taxon>
    </lineage>
</organism>
<accession>A0AAW9K485</accession>
<keyword evidence="2" id="KW-0472">Membrane</keyword>
<feature type="transmembrane region" description="Helical" evidence="2">
    <location>
        <begin position="94"/>
        <end position="111"/>
    </location>
</feature>
<dbReference type="AlphaFoldDB" id="A0AAW9K485"/>
<feature type="transmembrane region" description="Helical" evidence="2">
    <location>
        <begin position="258"/>
        <end position="279"/>
    </location>
</feature>
<feature type="compositionally biased region" description="Polar residues" evidence="1">
    <location>
        <begin position="493"/>
        <end position="505"/>
    </location>
</feature>
<dbReference type="Proteomes" id="UP001290462">
    <property type="component" value="Unassembled WGS sequence"/>
</dbReference>
<dbReference type="NCBIfam" id="NF045890">
    <property type="entry name" value="conj_pls20_p028"/>
    <property type="match status" value="1"/>
</dbReference>
<feature type="compositionally biased region" description="Basic and acidic residues" evidence="1">
    <location>
        <begin position="603"/>
        <end position="626"/>
    </location>
</feature>
<feature type="region of interest" description="Disordered" evidence="1">
    <location>
        <begin position="672"/>
        <end position="701"/>
    </location>
</feature>
<evidence type="ECO:0000313" key="4">
    <source>
        <dbReference type="EMBL" id="MDZ5760601.1"/>
    </source>
</evidence>
<feature type="compositionally biased region" description="Polar residues" evidence="1">
    <location>
        <begin position="527"/>
        <end position="537"/>
    </location>
</feature>
<sequence>MAEEQINEVLDQFNGYLQISDIFLSTVRLVGWWLIKLLIWLVDSLNTIFGTMGELLGFYNSDKLVGESAKWSPGQELPVGDSNGTSILETLRPLQGFLLLVAIVLVGFMLYRGKTNEVRETPLNIAMTMMILMMLPTVVGYGVTVVQDTFGAFSNTYDNPGKQVFIDNVTDVYQLGSGGWTTTDPDVRNHLDDIRFFDINEKIEDASKVDNGLNVLDYKLVDKVGGKGFELQKMAQGDGLLDSIIKSMIGEYYYRWSWNWPLIFFSLVAMAGAYVVSLLRVGRLAVEIGFNYLYAQIVAFFDVRTMQRFKEVITSIFGTLAAIIAIIVMYYMFGAYASYINSSSIGAIGKIFGLLGGAWFIFDGPNIIQKTLGVDAGLSGAYGVLAGAVGASKIAQKAKGAVSATKNAAAEAGGFAKGASDGMKEKNKGVNDEVKKSENEPDKDKNTGVNDSMNGKDDKEEKNQGVNSETNPENNQDKTENEGVSSEIEDNVNGESSNQDINTEGSVHAQVAETGDNEVDSDGKNTGGINSEISSQQDSEKSSGMESEIEDKSDKELNGNGINESNEKPQSSTDGNKNMEDKAGSSVKSELNQSENSKTNDSANKKSDKLDKPKNPILGRVKEEALTPKMHKNNKGAIGNTIEHAQKGQSLGKDWTQYVEDKKAYKVQQKELKIKEKDQKISDRSRVVAERSKSANDYKNE</sequence>
<gene>
    <name evidence="4" type="ORF">RAK27_18330</name>
</gene>
<comment type="caution">
    <text evidence="4">The sequence shown here is derived from an EMBL/GenBank/DDBJ whole genome shotgun (WGS) entry which is preliminary data.</text>
</comment>
<name>A0AAW9K485_CARML</name>
<feature type="compositionally biased region" description="Polar residues" evidence="1">
    <location>
        <begin position="560"/>
        <end position="576"/>
    </location>
</feature>
<protein>
    <recommendedName>
        <fullName evidence="3">DUF8208 domain-containing protein</fullName>
    </recommendedName>
</protein>
<feature type="transmembrane region" description="Helical" evidence="2">
    <location>
        <begin position="312"/>
        <end position="333"/>
    </location>
</feature>
<keyword evidence="2" id="KW-0812">Transmembrane</keyword>
<feature type="domain" description="DUF8208" evidence="3">
    <location>
        <begin position="86"/>
        <end position="388"/>
    </location>
</feature>
<feature type="compositionally biased region" description="Basic and acidic residues" evidence="1">
    <location>
        <begin position="422"/>
        <end position="446"/>
    </location>
</feature>
<dbReference type="RefSeq" id="WP_322809771.1">
    <property type="nucleotide sequence ID" value="NZ_JAVBVO010000024.1"/>
</dbReference>
<feature type="compositionally biased region" description="Polar residues" evidence="1">
    <location>
        <begin position="464"/>
        <end position="474"/>
    </location>
</feature>